<sequence length="109" mass="12270">MEYYHIGTVETCRKMYICIKKMIMKNTLCSLIYLHDSVTASCWMIIGMGILASLNIPDILNQDIIMFFHFFNGFPTHSPGNILPAVRGFLVINGQGSFELFVLFNSPGG</sequence>
<dbReference type="Proteomes" id="UP001164539">
    <property type="component" value="Chromosome 7"/>
</dbReference>
<evidence type="ECO:0000313" key="1">
    <source>
        <dbReference type="EMBL" id="KAJ4714395.1"/>
    </source>
</evidence>
<keyword evidence="2" id="KW-1185">Reference proteome</keyword>
<comment type="caution">
    <text evidence="1">The sequence shown here is derived from an EMBL/GenBank/DDBJ whole genome shotgun (WGS) entry which is preliminary data.</text>
</comment>
<evidence type="ECO:0000313" key="2">
    <source>
        <dbReference type="Proteomes" id="UP001164539"/>
    </source>
</evidence>
<gene>
    <name evidence="1" type="ORF">OWV82_012892</name>
</gene>
<feature type="non-terminal residue" evidence="1">
    <location>
        <position position="109"/>
    </location>
</feature>
<proteinExistence type="predicted"/>
<organism evidence="1 2">
    <name type="scientific">Melia azedarach</name>
    <name type="common">Chinaberry tree</name>
    <dbReference type="NCBI Taxonomy" id="155640"/>
    <lineage>
        <taxon>Eukaryota</taxon>
        <taxon>Viridiplantae</taxon>
        <taxon>Streptophyta</taxon>
        <taxon>Embryophyta</taxon>
        <taxon>Tracheophyta</taxon>
        <taxon>Spermatophyta</taxon>
        <taxon>Magnoliopsida</taxon>
        <taxon>eudicotyledons</taxon>
        <taxon>Gunneridae</taxon>
        <taxon>Pentapetalae</taxon>
        <taxon>rosids</taxon>
        <taxon>malvids</taxon>
        <taxon>Sapindales</taxon>
        <taxon>Meliaceae</taxon>
        <taxon>Melia</taxon>
    </lineage>
</organism>
<reference evidence="1 2" key="1">
    <citation type="journal article" date="2023" name="Science">
        <title>Complex scaffold remodeling in plant triterpene biosynthesis.</title>
        <authorList>
            <person name="De La Pena R."/>
            <person name="Hodgson H."/>
            <person name="Liu J.C."/>
            <person name="Stephenson M.J."/>
            <person name="Martin A.C."/>
            <person name="Owen C."/>
            <person name="Harkess A."/>
            <person name="Leebens-Mack J."/>
            <person name="Jimenez L.E."/>
            <person name="Osbourn A."/>
            <person name="Sattely E.S."/>
        </authorList>
    </citation>
    <scope>NUCLEOTIDE SEQUENCE [LARGE SCALE GENOMIC DNA]</scope>
    <source>
        <strain evidence="2">cv. JPN11</strain>
        <tissue evidence="1">Leaf</tissue>
    </source>
</reference>
<name>A0ACC1XT17_MELAZ</name>
<protein>
    <submittedName>
        <fullName evidence="1">Uncharacterized protein</fullName>
    </submittedName>
</protein>
<accession>A0ACC1XT17</accession>
<dbReference type="EMBL" id="CM051400">
    <property type="protein sequence ID" value="KAJ4714395.1"/>
    <property type="molecule type" value="Genomic_DNA"/>
</dbReference>